<evidence type="ECO:0000259" key="10">
    <source>
        <dbReference type="PROSITE" id="PS51194"/>
    </source>
</evidence>
<dbReference type="Pfam" id="PF00271">
    <property type="entry name" value="Helicase_C"/>
    <property type="match status" value="1"/>
</dbReference>
<name>A0AAF1AJT1_DAUCS</name>
<feature type="domain" description="Helicase C-terminal" evidence="10">
    <location>
        <begin position="1810"/>
        <end position="1985"/>
    </location>
</feature>
<evidence type="ECO:0000256" key="3">
    <source>
        <dbReference type="ARBA" id="ARBA00022741"/>
    </source>
</evidence>
<dbReference type="Gene3D" id="1.25.10.10">
    <property type="entry name" value="Leucine-rich Repeat Variant"/>
    <property type="match status" value="3"/>
</dbReference>
<accession>A0AAF1AJT1</accession>
<dbReference type="InterPro" id="IPR027417">
    <property type="entry name" value="P-loop_NTPase"/>
</dbReference>
<dbReference type="Pfam" id="PF00176">
    <property type="entry name" value="SNF2-rel_dom"/>
    <property type="match status" value="1"/>
</dbReference>
<evidence type="ECO:0000256" key="1">
    <source>
        <dbReference type="ARBA" id="ARBA00004123"/>
    </source>
</evidence>
<dbReference type="PROSITE" id="PS51194">
    <property type="entry name" value="HELICASE_CTER"/>
    <property type="match status" value="1"/>
</dbReference>
<dbReference type="SMART" id="SM00490">
    <property type="entry name" value="HELICc"/>
    <property type="match status" value="1"/>
</dbReference>
<dbReference type="EMBL" id="CP093343">
    <property type="protein sequence ID" value="WOG83072.1"/>
    <property type="molecule type" value="Genomic_DNA"/>
</dbReference>
<dbReference type="FunFam" id="1.25.10.10:FF:001520">
    <property type="entry name" value="Uncharacterized protein"/>
    <property type="match status" value="1"/>
</dbReference>
<reference evidence="11" key="1">
    <citation type="journal article" date="2016" name="Nat. Genet.">
        <title>A high-quality carrot genome assembly provides new insights into carotenoid accumulation and asterid genome evolution.</title>
        <authorList>
            <person name="Iorizzo M."/>
            <person name="Ellison S."/>
            <person name="Senalik D."/>
            <person name="Zeng P."/>
            <person name="Satapoomin P."/>
            <person name="Huang J."/>
            <person name="Bowman M."/>
            <person name="Iovene M."/>
            <person name="Sanseverino W."/>
            <person name="Cavagnaro P."/>
            <person name="Yildiz M."/>
            <person name="Macko-Podgorni A."/>
            <person name="Moranska E."/>
            <person name="Grzebelus E."/>
            <person name="Grzebelus D."/>
            <person name="Ashrafi H."/>
            <person name="Zheng Z."/>
            <person name="Cheng S."/>
            <person name="Spooner D."/>
            <person name="Van Deynze A."/>
            <person name="Simon P."/>
        </authorList>
    </citation>
    <scope>NUCLEOTIDE SEQUENCE</scope>
    <source>
        <tissue evidence="11">Leaf</tissue>
    </source>
</reference>
<keyword evidence="6" id="KW-0067">ATP-binding</keyword>
<evidence type="ECO:0000313" key="11">
    <source>
        <dbReference type="EMBL" id="WOG83072.1"/>
    </source>
</evidence>
<dbReference type="PANTHER" id="PTHR36498:SF1">
    <property type="entry name" value="TATA-BINDING PROTEIN-ASSOCIATED FACTOR 172"/>
    <property type="match status" value="1"/>
</dbReference>
<dbReference type="GO" id="GO:0005524">
    <property type="term" value="F:ATP binding"/>
    <property type="evidence" value="ECO:0007669"/>
    <property type="project" value="UniProtKB-KW"/>
</dbReference>
<dbReference type="InterPro" id="IPR022707">
    <property type="entry name" value="Mot1_central_dom"/>
</dbReference>
<keyword evidence="5" id="KW-0347">Helicase</keyword>
<protein>
    <recommendedName>
        <fullName evidence="13">TATA-binding protein-associated factor BTAF1</fullName>
    </recommendedName>
</protein>
<evidence type="ECO:0000256" key="8">
    <source>
        <dbReference type="ARBA" id="ARBA00023242"/>
    </source>
</evidence>
<dbReference type="InterPro" id="IPR038718">
    <property type="entry name" value="SNF2-like_sf"/>
</dbReference>
<feature type="domain" description="Helicase ATP-binding" evidence="9">
    <location>
        <begin position="1470"/>
        <end position="1640"/>
    </location>
</feature>
<reference evidence="11" key="2">
    <citation type="submission" date="2022-03" db="EMBL/GenBank/DDBJ databases">
        <title>Draft title - Genomic analysis of global carrot germplasm unveils the trajectory of domestication and the origin of high carotenoid orange carrot.</title>
        <authorList>
            <person name="Iorizzo M."/>
            <person name="Ellison S."/>
            <person name="Senalik D."/>
            <person name="Macko-Podgorni A."/>
            <person name="Grzebelus D."/>
            <person name="Bostan H."/>
            <person name="Rolling W."/>
            <person name="Curaba J."/>
            <person name="Simon P."/>
        </authorList>
    </citation>
    <scope>NUCLEOTIDE SEQUENCE</scope>
    <source>
        <tissue evidence="11">Leaf</tissue>
    </source>
</reference>
<dbReference type="InterPro" id="IPR000330">
    <property type="entry name" value="SNF2_N"/>
</dbReference>
<comment type="subcellular location">
    <subcellularLocation>
        <location evidence="1">Nucleus</location>
    </subcellularLocation>
</comment>
<dbReference type="InterPro" id="IPR016024">
    <property type="entry name" value="ARM-type_fold"/>
</dbReference>
<keyword evidence="3" id="KW-0547">Nucleotide-binding</keyword>
<dbReference type="InterPro" id="IPR011989">
    <property type="entry name" value="ARM-like"/>
</dbReference>
<evidence type="ECO:0000259" key="9">
    <source>
        <dbReference type="PROSITE" id="PS51192"/>
    </source>
</evidence>
<sequence length="2052" mass="227246">MAQQSSRLHRLLTLLDTGSTQATRFTAARQIGDIAKSYPQDLNSLLFKVSQYLHSKNWDTRVAAAHAIGAIAESVKHASLTDLCKCVEKKMLEEEIPGSAEEVVAWPSYDSNFVTGASLRSYDLNKVLEFGALLASGGQEYDIASENTKNPKERLARQKQNLKRRLGLDVCEQFMDVNDMIRDEDLIAQKSHSPANDIASQYYKSRSMHNVRQLVTNMVPSFRSRRPSARELNLLKRKAKINMKDQTKVWGNEADIEEQHIQEVASPKGFRPDFSTHNKVLSDSITDEDGIEDDGDEVWPFHSFVEQLILDMFDPVWEVRHGSVMALREILTHQGASVGISMPDLGGDCALPSDNKDKSTRITLKREKEIDLNMQVAADEYVSTPKRLKLEDSSSQILDVMIPSSINGCSDGSIKVEASSMILGSLQANGELTASCVKVEYEPCVGSGGCSSEALDGFKGKSFSESKVSIGKTDLLNVIPENCELTKFVKLARHSWLKHSEFLQDCAVRFLCVLSLDRFGDYVSDQVVAPVRETCAQALGAVFKYMHPKLVFETLNILLQMQCRPEWEIRHGSLLGIKYLVAVRQEMLHDLLDHVLPACKAGLEDPDDDVRAVAADALIPTASAIISLKGQTLYSIVMLLWDILLDLDDLSPSTSSVMNLLAEIYSQDQMMSGALDTKKDPGFDLNEAFCADETGVGMNSKENPFMLSVLAPRLWPFMRHSITSVRYSAIRTLERLLEAGYRKSVSMSTSSFWPSYILGDTLRIVFQNMLLESSDEILECSERVWRLLLQCPVEDLDAASKMYISSWIELAATPYGSPLDAKKMFWPVAIPRKSHFKAAAKMRAVYHEFDASKNITIGSAEGPIPQEKSGDTSISSVKIIVGADMEISVTHTRVVTATALGILASKLYEISAEYIVDPLWKTVTSISGVQRQVAAMVVISWFKDINSRSLSDVKGAKSDLFINLKNWLLNLLACTDPAFPTKDSLSPYAELSRTYAKMRNEANQLFVSVESSGMHKDFMSSLKFNLQSLTPDDAINFASSVPPVTVNDDAAGEDSVGRPTADDWESLKQRLLTTSGYLKCVQGNLHVTVCALVAAAVVHMSDLPAKLNPVILPLMASVKREQEEVLQDKAAEALAELIYHCTARKPSPNDKLIKNICNLTCTDPRETPQVGVLSSSDILENQDFIVTSSSKPKSKTQMVASSEDRLKAEGFISRRGSELALKHLCSKFGSTLFDKLPKLWDCLTEILKPVSIEGLTAPDEHIAQSIDCVNDPQMLINNIQMVCSISPFLDESIRPKLLMLLPGIFRCVRHSHVSVRLAASRCITSMAKSMTGNVMGIIIENVITMLGDMTSVHARQGAGMLVTLLVPGLGVELVPYASLLVVPLLRCMSDCDHTVRQSVTHSFAALVPLLPLARGLDPPKGLSEGLSKNTEDANFLEQLVDNSHIEDYNLATELKVTLRRYQQEGINWLAFLKRFNLHGILCDDMGLGKTLQASAIVASDIAEHRNSDDNGHPSSSLIICPSTLVGHWVFEIEKFIDASVITTLQYVGSAQERVSLSSQFDKYNVIVTSYDVVRKDIDTLKQVLWNYCILDEGHIIKNPKSKITCAVKQLKAQHRLILSGTPIQNNVLDLWSLFDFLMPGFLGTDRQFQATYGKPLLASRDSKCSAKDAEAGALAMEALHKQVMPFLLRRTKAEVLSDLPEKIIQDRYCDLSNVQLKLYEQFSGSQVREDITSMVKVNEADHGEEIASSKASSHVFQALQFLLKLCSHPLLVVGEKTPDSLIKLLPDHFPAGADIASELHKLHHSPKLVALQQILEECGIGLEASSSEGSLNVGQHRVLIFAQHKAFLDIIEKDLFHAHMKTVTYLRLDGSVEPEKRFDIVKAFNSDPTIDALLLTTHVGGLGLNLTSADTLVFMEHDWNPMRDHQAMDRAHRLGQRKVVNVHRLIMRGTLEEKVMSLQKFKVSVANAIINADNASLKTMNTDQLLDLFTSAESKKGATMSKTSDMNVDSESKLPGTGKGLKAILGGLEELWDQSQYTEEYNLSHFLARLNG</sequence>
<dbReference type="SMART" id="SM00487">
    <property type="entry name" value="DEXDc"/>
    <property type="match status" value="1"/>
</dbReference>
<proteinExistence type="predicted"/>
<dbReference type="GO" id="GO:0016887">
    <property type="term" value="F:ATP hydrolysis activity"/>
    <property type="evidence" value="ECO:0007669"/>
    <property type="project" value="InterPro"/>
</dbReference>
<evidence type="ECO:0000313" key="12">
    <source>
        <dbReference type="Proteomes" id="UP000077755"/>
    </source>
</evidence>
<organism evidence="11 12">
    <name type="scientific">Daucus carota subsp. sativus</name>
    <name type="common">Carrot</name>
    <dbReference type="NCBI Taxonomy" id="79200"/>
    <lineage>
        <taxon>Eukaryota</taxon>
        <taxon>Viridiplantae</taxon>
        <taxon>Streptophyta</taxon>
        <taxon>Embryophyta</taxon>
        <taxon>Tracheophyta</taxon>
        <taxon>Spermatophyta</taxon>
        <taxon>Magnoliopsida</taxon>
        <taxon>eudicotyledons</taxon>
        <taxon>Gunneridae</taxon>
        <taxon>Pentapetalae</taxon>
        <taxon>asterids</taxon>
        <taxon>campanulids</taxon>
        <taxon>Apiales</taxon>
        <taxon>Apiaceae</taxon>
        <taxon>Apioideae</taxon>
        <taxon>Scandiceae</taxon>
        <taxon>Daucinae</taxon>
        <taxon>Daucus</taxon>
        <taxon>Daucus sect. Daucus</taxon>
    </lineage>
</organism>
<evidence type="ECO:0000256" key="2">
    <source>
        <dbReference type="ARBA" id="ARBA00022737"/>
    </source>
</evidence>
<dbReference type="SUPFAM" id="SSF52540">
    <property type="entry name" value="P-loop containing nucleoside triphosphate hydrolases"/>
    <property type="match status" value="2"/>
</dbReference>
<keyword evidence="8" id="KW-0539">Nucleus</keyword>
<dbReference type="GO" id="GO:0005634">
    <property type="term" value="C:nucleus"/>
    <property type="evidence" value="ECO:0007669"/>
    <property type="project" value="UniProtKB-SubCell"/>
</dbReference>
<dbReference type="InterPro" id="IPR044078">
    <property type="entry name" value="Mot1_ATP-bd"/>
</dbReference>
<dbReference type="CDD" id="cd18793">
    <property type="entry name" value="SF2_C_SNF"/>
    <property type="match status" value="1"/>
</dbReference>
<evidence type="ECO:0000256" key="5">
    <source>
        <dbReference type="ARBA" id="ARBA00022806"/>
    </source>
</evidence>
<dbReference type="PANTHER" id="PTHR36498">
    <property type="entry name" value="TATA-BINDING PROTEIN-ASSOCIATED FACTOR 172"/>
    <property type="match status" value="1"/>
</dbReference>
<keyword evidence="2" id="KW-0677">Repeat</keyword>
<dbReference type="CDD" id="cd17999">
    <property type="entry name" value="DEXHc_Mot1"/>
    <property type="match status" value="1"/>
</dbReference>
<dbReference type="Gene3D" id="3.40.50.10810">
    <property type="entry name" value="Tandem AAA-ATPase domain"/>
    <property type="match status" value="1"/>
</dbReference>
<evidence type="ECO:0008006" key="13">
    <source>
        <dbReference type="Google" id="ProtNLM"/>
    </source>
</evidence>
<dbReference type="InterPro" id="IPR001650">
    <property type="entry name" value="Helicase_C-like"/>
</dbReference>
<dbReference type="GO" id="GO:0004386">
    <property type="term" value="F:helicase activity"/>
    <property type="evidence" value="ECO:0007669"/>
    <property type="project" value="UniProtKB-KW"/>
</dbReference>
<evidence type="ECO:0000256" key="6">
    <source>
        <dbReference type="ARBA" id="ARBA00022840"/>
    </source>
</evidence>
<keyword evidence="4" id="KW-0378">Hydrolase</keyword>
<dbReference type="GO" id="GO:0017025">
    <property type="term" value="F:TBP-class protein binding"/>
    <property type="evidence" value="ECO:0007669"/>
    <property type="project" value="InterPro"/>
</dbReference>
<dbReference type="GO" id="GO:0003677">
    <property type="term" value="F:DNA binding"/>
    <property type="evidence" value="ECO:0007669"/>
    <property type="project" value="UniProtKB-KW"/>
</dbReference>
<dbReference type="FunFam" id="3.40.50.300:FF:001793">
    <property type="entry name" value="TATA-binding protein-associated factor"/>
    <property type="match status" value="1"/>
</dbReference>
<evidence type="ECO:0000256" key="7">
    <source>
        <dbReference type="ARBA" id="ARBA00023125"/>
    </source>
</evidence>
<dbReference type="FunFam" id="3.40.50.10810:FF:000009">
    <property type="entry name" value="B-TFIID TATA-box-binding protein-associated factor 1"/>
    <property type="match status" value="1"/>
</dbReference>
<keyword evidence="7" id="KW-0238">DNA-binding</keyword>
<dbReference type="InterPro" id="IPR044972">
    <property type="entry name" value="Mot1"/>
</dbReference>
<dbReference type="PROSITE" id="PS51192">
    <property type="entry name" value="HELICASE_ATP_BIND_1"/>
    <property type="match status" value="1"/>
</dbReference>
<dbReference type="SUPFAM" id="SSF48371">
    <property type="entry name" value="ARM repeat"/>
    <property type="match status" value="1"/>
</dbReference>
<dbReference type="Gene3D" id="3.40.50.300">
    <property type="entry name" value="P-loop containing nucleotide triphosphate hydrolases"/>
    <property type="match status" value="1"/>
</dbReference>
<keyword evidence="12" id="KW-1185">Reference proteome</keyword>
<dbReference type="Pfam" id="PF12054">
    <property type="entry name" value="DUF3535"/>
    <property type="match status" value="1"/>
</dbReference>
<gene>
    <name evidence="11" type="ORF">DCAR_0102246</name>
</gene>
<evidence type="ECO:0000256" key="4">
    <source>
        <dbReference type="ARBA" id="ARBA00022801"/>
    </source>
</evidence>
<dbReference type="InterPro" id="IPR014001">
    <property type="entry name" value="Helicase_ATP-bd"/>
</dbReference>
<dbReference type="KEGG" id="dcr:108202390"/>
<dbReference type="InterPro" id="IPR049730">
    <property type="entry name" value="SNF2/RAD54-like_C"/>
</dbReference>
<dbReference type="Proteomes" id="UP000077755">
    <property type="component" value="Chromosome 1"/>
</dbReference>